<accession>A0ACD1E5X2</accession>
<gene>
    <name evidence="1" type="ORF">KM842_03060</name>
</gene>
<keyword evidence="2" id="KW-1185">Reference proteome</keyword>
<sequence length="311" mass="32203">MSAPTTLVVGGGGFLGTAVRTTLAQRGHDVVVPSVPWSEPEAAGAVLRAALHEVQSAPGRWNLVWCAGTGVVATDESAFVAESVVLDGAFGDADAPVTPGTAFFASSAGAVFAGSTAPPFDESTEPNPLAPYGRSRLLAEERFAAWATATGTRLLVGRIANLYGPGANLRKRQGLVSQLALAHLEGRPSSIYVPFETTRDYLYIDDAAAMVADGLDAVAAAAPGSTTTKIFASQVGHTITEVVDAVTAALGEPLDVRAGHDPSSTFHGTDLRFRSTVLTGIDDRTLVPFDEGVRRTVDAVRTNHHTATGAP</sequence>
<reference evidence="1" key="1">
    <citation type="submission" date="2021-06" db="EMBL/GenBank/DDBJ databases">
        <authorList>
            <person name="Ellington A.J."/>
            <person name="Bryan N.C."/>
            <person name="Christner B.C."/>
            <person name="Reisch C.R."/>
        </authorList>
    </citation>
    <scope>NUCLEOTIDE SEQUENCE</scope>
    <source>
        <strain evidence="1">L6-1</strain>
    </source>
</reference>
<dbReference type="EMBL" id="CP076544">
    <property type="protein sequence ID" value="QWS34184.1"/>
    <property type="molecule type" value="Genomic_DNA"/>
</dbReference>
<protein>
    <submittedName>
        <fullName evidence="1">NAD-dependent epimerase/dehydratase family protein</fullName>
    </submittedName>
</protein>
<dbReference type="Proteomes" id="UP000681794">
    <property type="component" value="Chromosome"/>
</dbReference>
<proteinExistence type="predicted"/>
<evidence type="ECO:0000313" key="2">
    <source>
        <dbReference type="Proteomes" id="UP000681794"/>
    </source>
</evidence>
<name>A0ACD1E5X2_9MICO</name>
<evidence type="ECO:0000313" key="1">
    <source>
        <dbReference type="EMBL" id="QWS34184.1"/>
    </source>
</evidence>
<organism evidence="1 2">
    <name type="scientific">Curtobacterium aetherium</name>
    <dbReference type="NCBI Taxonomy" id="2841594"/>
    <lineage>
        <taxon>Bacteria</taxon>
        <taxon>Bacillati</taxon>
        <taxon>Actinomycetota</taxon>
        <taxon>Actinomycetes</taxon>
        <taxon>Micrococcales</taxon>
        <taxon>Microbacteriaceae</taxon>
        <taxon>Curtobacterium</taxon>
    </lineage>
</organism>